<comment type="caution">
    <text evidence="3">The sequence shown here is derived from an EMBL/GenBank/DDBJ whole genome shotgun (WGS) entry which is preliminary data.</text>
</comment>
<dbReference type="Proteomes" id="UP001642484">
    <property type="component" value="Unassembled WGS sequence"/>
</dbReference>
<keyword evidence="2" id="KW-0472">Membrane</keyword>
<protein>
    <submittedName>
        <fullName evidence="3">Uncharacterized protein</fullName>
    </submittedName>
</protein>
<feature type="transmembrane region" description="Helical" evidence="2">
    <location>
        <begin position="133"/>
        <end position="153"/>
    </location>
</feature>
<dbReference type="PANTHER" id="PTHR47447">
    <property type="entry name" value="OS03G0856100 PROTEIN"/>
    <property type="match status" value="1"/>
</dbReference>
<feature type="transmembrane region" description="Helical" evidence="2">
    <location>
        <begin position="232"/>
        <end position="255"/>
    </location>
</feature>
<feature type="transmembrane region" description="Helical" evidence="2">
    <location>
        <begin position="165"/>
        <end position="192"/>
    </location>
</feature>
<evidence type="ECO:0000256" key="1">
    <source>
        <dbReference type="ARBA" id="ARBA00022737"/>
    </source>
</evidence>
<accession>A0ABP0QK93</accession>
<dbReference type="EMBL" id="CAXAMN010024683">
    <property type="protein sequence ID" value="CAK9088649.1"/>
    <property type="molecule type" value="Genomic_DNA"/>
</dbReference>
<evidence type="ECO:0000313" key="3">
    <source>
        <dbReference type="EMBL" id="CAK9088649.1"/>
    </source>
</evidence>
<organism evidence="3 4">
    <name type="scientific">Durusdinium trenchii</name>
    <dbReference type="NCBI Taxonomy" id="1381693"/>
    <lineage>
        <taxon>Eukaryota</taxon>
        <taxon>Sar</taxon>
        <taxon>Alveolata</taxon>
        <taxon>Dinophyceae</taxon>
        <taxon>Suessiales</taxon>
        <taxon>Symbiodiniaceae</taxon>
        <taxon>Durusdinium</taxon>
    </lineage>
</organism>
<dbReference type="PANTHER" id="PTHR47447:SF17">
    <property type="entry name" value="OS12G0638900 PROTEIN"/>
    <property type="match status" value="1"/>
</dbReference>
<keyword evidence="2" id="KW-1133">Transmembrane helix</keyword>
<proteinExistence type="predicted"/>
<evidence type="ECO:0000313" key="4">
    <source>
        <dbReference type="Proteomes" id="UP001642484"/>
    </source>
</evidence>
<sequence>MIHGACGGLRTVDILAERAVAHGSSAAAVEDRVAALEALLEPARRGEDCAIAALADSLQDWHAKVRHTALDALSEVDGQSDAEGRRTLACSSHHCMIVWKMAVHYHFAMASDEKPPGYLDGHSPEQINAVSSALIVGMLVVPIIGGILDRTICKRYSAHSREPMWVWLLIILSYGYLIPGLVEVLFSFNIVFDMGSKGYYGIGPGGSINKAPPTTETMLGLIRLLNDTGGQLGAALVIIYAIVIPIIKLLLTFFGNTLQLASCGNHRRASRRCIQVVQNISKWACPDMFAYIILMHLVRSLTVPPYFKANGRLDIGFTYFSLFCLGSTVASLGIRVPDREHFCFQQLGKLLGPRRLIFVTMSLSVAFFILFFCGLSQTVMSLKVANSLPDLVKMVLSFVGLKPEDLESEVNVFDLIHGLAQETFEEGKVTSFVGFIMFCVFVIGMTLVDIMALMAASIAAHNRTPAARWMQLSWIVKKLSMVDVMCMGVLVVTLCFSMYREYVIVTMGIGQWLLVAAEVVHYFTYYTVKGVIEVTEKVDLGQTAKGDEETDLSSLLVTSTGLFTPPKALLDQGCCRLHYNAALTAQRRAEHWQSAQVMLCEIYQAAMEPTTRSLNALLGASKLWRRTALLLQAMRSSYSGDACSYSDAMNAYRRGSQWNLAQQIFAEMPQKQVQQNVFHFNEVMCNILQEEKQWVLVLQLYDAMGATGVPLGRVLAQLDAAEDLGPLRHI</sequence>
<reference evidence="3 4" key="1">
    <citation type="submission" date="2024-02" db="EMBL/GenBank/DDBJ databases">
        <authorList>
            <person name="Chen Y."/>
            <person name="Shah S."/>
            <person name="Dougan E. K."/>
            <person name="Thang M."/>
            <person name="Chan C."/>
        </authorList>
    </citation>
    <scope>NUCLEOTIDE SEQUENCE [LARGE SCALE GENOMIC DNA]</scope>
</reference>
<dbReference type="InterPro" id="IPR011990">
    <property type="entry name" value="TPR-like_helical_dom_sf"/>
</dbReference>
<keyword evidence="2" id="KW-0812">Transmembrane</keyword>
<feature type="transmembrane region" description="Helical" evidence="2">
    <location>
        <begin position="317"/>
        <end position="336"/>
    </location>
</feature>
<gene>
    <name evidence="3" type="ORF">CCMP2556_LOCUS42732</name>
</gene>
<dbReference type="Pfam" id="PF04403">
    <property type="entry name" value="PqiA"/>
    <property type="match status" value="1"/>
</dbReference>
<name>A0ABP0QK93_9DINO</name>
<feature type="transmembrane region" description="Helical" evidence="2">
    <location>
        <begin position="276"/>
        <end position="297"/>
    </location>
</feature>
<keyword evidence="4" id="KW-1185">Reference proteome</keyword>
<keyword evidence="1" id="KW-0677">Repeat</keyword>
<dbReference type="Gene3D" id="1.25.40.10">
    <property type="entry name" value="Tetratricopeptide repeat domain"/>
    <property type="match status" value="1"/>
</dbReference>
<feature type="transmembrane region" description="Helical" evidence="2">
    <location>
        <begin position="432"/>
        <end position="458"/>
    </location>
</feature>
<feature type="transmembrane region" description="Helical" evidence="2">
    <location>
        <begin position="479"/>
        <end position="499"/>
    </location>
</feature>
<feature type="transmembrane region" description="Helical" evidence="2">
    <location>
        <begin position="356"/>
        <end position="380"/>
    </location>
</feature>
<evidence type="ECO:0000256" key="2">
    <source>
        <dbReference type="SAM" id="Phobius"/>
    </source>
</evidence>
<dbReference type="InterPro" id="IPR007498">
    <property type="entry name" value="PqiA-like"/>
</dbReference>